<dbReference type="Pfam" id="PF13087">
    <property type="entry name" value="AAA_12"/>
    <property type="match status" value="1"/>
</dbReference>
<keyword evidence="7" id="KW-1185">Reference proteome</keyword>
<dbReference type="OrthoDB" id="291007at2759"/>
<reference evidence="6 7" key="1">
    <citation type="journal article" date="2017" name="Curr. Biol.">
        <title>Genome architecture and evolution of a unichromosomal asexual nematode.</title>
        <authorList>
            <person name="Fradin H."/>
            <person name="Zegar C."/>
            <person name="Gutwein M."/>
            <person name="Lucas J."/>
            <person name="Kovtun M."/>
            <person name="Corcoran D."/>
            <person name="Baugh L.R."/>
            <person name="Kiontke K."/>
            <person name="Gunsalus K."/>
            <person name="Fitch D.H."/>
            <person name="Piano F."/>
        </authorList>
    </citation>
    <scope>NUCLEOTIDE SEQUENCE [LARGE SCALE GENOMIC DNA]</scope>
    <source>
        <strain evidence="6">PF1309</strain>
    </source>
</reference>
<feature type="compositionally biased region" description="Polar residues" evidence="4">
    <location>
        <begin position="67"/>
        <end position="81"/>
    </location>
</feature>
<sequence>MRIFYVLFILETFSSVQSQIDLAKLLAETGFEVPDELKNASPGTIRLQANAINVRNFPTTTTTTTTSAPENSGGDDSSTPDPHSYMTPEEVMQMQANGKGLKGMSTSELKALMGNCAGNDDCKKQKSEHRICKETLIKMTTEYLSKVHGRDMSKDVRRQFDKIYQYKLALVNKAGLEESLVPADNGVIDGDIILTEEQAEYMLSTVNPDGNYRSKRNALFVDGNGVIKKWDASRPIPYSFNENINEEEKELIQKGIRMIESAGTCVRFVHRPFARGYFIHFVKMDNINACGFTNIGRIANGTQVQLSFTCPDMEGVIAHEIMHALGIHHMHQRMDRERYLEINWKNVNPQLIDQYTVVDQKLYTTYGVPYDFESIMHYKSTFASRIFNKDVMVPRRNHSKKSLLGQRKRLTASDVELINKMYCMNTTTNTYVDFYMEPSPMSSKQGFQQLDEFYTGITTHGIHLGYVNLVVAWPEKWSSDINTNINFINSVVTRANQYMRYVYILTNEAYWTAITGNWKPTGNYAGIWWMDVSGDGQSGESQPDFKDFQSFGPWTSVSTKQFARNETVCGVTGKEKTVILISTVRSNEEGKVGFLSNWRRANVTITRAKAALIIFDNHKTLAANQNWNQLLRHYKPFMVEGSRFNLRPTSVELEEPKQETATDVKSMKIDEAGAPKKDLKPLKEKFNTAEDFMNNVYPMISAERAAQRKKAEESKTIGRIVEVGSNFKGQHTLTFTLSSIFFKEWWPDVTMDGMSGETPPSIDNFKPFGSFNSTNYKQYARNFTFCRLNINKHVSNL</sequence>
<dbReference type="GO" id="GO:0004222">
    <property type="term" value="F:metalloendopeptidase activity"/>
    <property type="evidence" value="ECO:0007669"/>
    <property type="project" value="UniProtKB-UniRule"/>
</dbReference>
<organism evidence="6 7">
    <name type="scientific">Diploscapter pachys</name>
    <dbReference type="NCBI Taxonomy" id="2018661"/>
    <lineage>
        <taxon>Eukaryota</taxon>
        <taxon>Metazoa</taxon>
        <taxon>Ecdysozoa</taxon>
        <taxon>Nematoda</taxon>
        <taxon>Chromadorea</taxon>
        <taxon>Rhabditida</taxon>
        <taxon>Rhabditina</taxon>
        <taxon>Rhabditomorpha</taxon>
        <taxon>Rhabditoidea</taxon>
        <taxon>Rhabditidae</taxon>
        <taxon>Diploscapter</taxon>
    </lineage>
</organism>
<name>A0A2A2KW07_9BILA</name>
<dbReference type="InterPro" id="IPR034035">
    <property type="entry name" value="Astacin-like_dom"/>
</dbReference>
<feature type="chain" id="PRO_5011827394" description="Metalloendopeptidase" evidence="3">
    <location>
        <begin position="19"/>
        <end position="797"/>
    </location>
</feature>
<dbReference type="InterPro" id="IPR047187">
    <property type="entry name" value="SF1_C_Upf1"/>
</dbReference>
<dbReference type="PROSITE" id="PS51864">
    <property type="entry name" value="ASTACIN"/>
    <property type="match status" value="1"/>
</dbReference>
<dbReference type="PANTHER" id="PTHR10127:SF802">
    <property type="entry name" value="ZINC METALLOPROTEINASE NAS-10"/>
    <property type="match status" value="1"/>
</dbReference>
<dbReference type="Gene3D" id="3.40.50.300">
    <property type="entry name" value="P-loop containing nucleotide triphosphate hydrolases"/>
    <property type="match status" value="1"/>
</dbReference>
<evidence type="ECO:0000259" key="5">
    <source>
        <dbReference type="PROSITE" id="PS51864"/>
    </source>
</evidence>
<keyword evidence="2 3" id="KW-0645">Protease</keyword>
<gene>
    <name evidence="6" type="ORF">WR25_26181</name>
</gene>
<keyword evidence="1" id="KW-1015">Disulfide bond</keyword>
<dbReference type="PRINTS" id="PR00480">
    <property type="entry name" value="ASTACIN"/>
</dbReference>
<dbReference type="CDD" id="cd18808">
    <property type="entry name" value="SF1_C_Upf1"/>
    <property type="match status" value="1"/>
</dbReference>
<dbReference type="SMART" id="SM00235">
    <property type="entry name" value="ZnMc"/>
    <property type="match status" value="1"/>
</dbReference>
<comment type="caution">
    <text evidence="6">The sequence shown here is derived from an EMBL/GenBank/DDBJ whole genome shotgun (WGS) entry which is preliminary data.</text>
</comment>
<feature type="domain" description="Peptidase M12A" evidence="5">
    <location>
        <begin position="224"/>
        <end position="424"/>
    </location>
</feature>
<dbReference type="CDD" id="cd04280">
    <property type="entry name" value="ZnMc_astacin_like"/>
    <property type="match status" value="1"/>
</dbReference>
<dbReference type="SUPFAM" id="SSF51445">
    <property type="entry name" value="(Trans)glycosidases"/>
    <property type="match status" value="1"/>
</dbReference>
<dbReference type="Pfam" id="PF01400">
    <property type="entry name" value="Astacin"/>
    <property type="match status" value="1"/>
</dbReference>
<evidence type="ECO:0000256" key="1">
    <source>
        <dbReference type="ARBA" id="ARBA00023157"/>
    </source>
</evidence>
<keyword evidence="2 3" id="KW-0479">Metal-binding</keyword>
<dbReference type="STRING" id="2018661.A0A2A2KW07"/>
<keyword evidence="2 3" id="KW-0862">Zinc</keyword>
<evidence type="ECO:0000313" key="6">
    <source>
        <dbReference type="EMBL" id="PAV78166.1"/>
    </source>
</evidence>
<proteinExistence type="predicted"/>
<dbReference type="EMBL" id="LIAE01007607">
    <property type="protein sequence ID" value="PAV78166.1"/>
    <property type="molecule type" value="Genomic_DNA"/>
</dbReference>
<evidence type="ECO:0000313" key="7">
    <source>
        <dbReference type="Proteomes" id="UP000218231"/>
    </source>
</evidence>
<comment type="caution">
    <text evidence="2">Lacks conserved residue(s) required for the propagation of feature annotation.</text>
</comment>
<dbReference type="Proteomes" id="UP000218231">
    <property type="component" value="Unassembled WGS sequence"/>
</dbReference>
<evidence type="ECO:0000256" key="2">
    <source>
        <dbReference type="PROSITE-ProRule" id="PRU01211"/>
    </source>
</evidence>
<dbReference type="AlphaFoldDB" id="A0A2A2KW07"/>
<protein>
    <recommendedName>
        <fullName evidence="3">Metalloendopeptidase</fullName>
        <ecNumber evidence="3">3.4.24.-</ecNumber>
    </recommendedName>
</protein>
<comment type="cofactor">
    <cofactor evidence="2 3">
        <name>Zn(2+)</name>
        <dbReference type="ChEBI" id="CHEBI:29105"/>
    </cofactor>
    <text evidence="2 3">Binds 1 zinc ion per subunit.</text>
</comment>
<evidence type="ECO:0000256" key="3">
    <source>
        <dbReference type="RuleBase" id="RU361183"/>
    </source>
</evidence>
<dbReference type="SUPFAM" id="SSF55486">
    <property type="entry name" value="Metalloproteases ('zincins'), catalytic domain"/>
    <property type="match status" value="1"/>
</dbReference>
<keyword evidence="2 3" id="KW-0378">Hydrolase</keyword>
<dbReference type="InterPro" id="IPR017853">
    <property type="entry name" value="GH"/>
</dbReference>
<dbReference type="InterPro" id="IPR001506">
    <property type="entry name" value="Peptidase_M12A"/>
</dbReference>
<dbReference type="Gene3D" id="3.40.390.10">
    <property type="entry name" value="Collagenase (Catalytic Domain)"/>
    <property type="match status" value="1"/>
</dbReference>
<accession>A0A2A2KW07</accession>
<dbReference type="PANTHER" id="PTHR10127">
    <property type="entry name" value="DISCOIDIN, CUB, EGF, LAMININ , AND ZINC METALLOPROTEASE DOMAIN CONTAINING"/>
    <property type="match status" value="1"/>
</dbReference>
<dbReference type="InterPro" id="IPR041679">
    <property type="entry name" value="DNA2/NAM7-like_C"/>
</dbReference>
<evidence type="ECO:0000256" key="4">
    <source>
        <dbReference type="SAM" id="MobiDB-lite"/>
    </source>
</evidence>
<dbReference type="InterPro" id="IPR006026">
    <property type="entry name" value="Peptidase_Metallo"/>
</dbReference>
<feature type="binding site" evidence="2">
    <location>
        <position position="319"/>
    </location>
    <ligand>
        <name>Zn(2+)</name>
        <dbReference type="ChEBI" id="CHEBI:29105"/>
        <note>catalytic</note>
    </ligand>
</feature>
<dbReference type="InterPro" id="IPR027417">
    <property type="entry name" value="P-loop_NTPase"/>
</dbReference>
<dbReference type="GO" id="GO:0008270">
    <property type="term" value="F:zinc ion binding"/>
    <property type="evidence" value="ECO:0007669"/>
    <property type="project" value="UniProtKB-UniRule"/>
</dbReference>
<keyword evidence="2 3" id="KW-0482">Metalloprotease</keyword>
<feature type="binding site" evidence="2">
    <location>
        <position position="329"/>
    </location>
    <ligand>
        <name>Zn(2+)</name>
        <dbReference type="ChEBI" id="CHEBI:29105"/>
        <note>catalytic</note>
    </ligand>
</feature>
<dbReference type="EC" id="3.4.24.-" evidence="3"/>
<feature type="binding site" evidence="2">
    <location>
        <position position="323"/>
    </location>
    <ligand>
        <name>Zn(2+)</name>
        <dbReference type="ChEBI" id="CHEBI:29105"/>
        <note>catalytic</note>
    </ligand>
</feature>
<keyword evidence="3" id="KW-0732">Signal</keyword>
<dbReference type="GO" id="GO:0006508">
    <property type="term" value="P:proteolysis"/>
    <property type="evidence" value="ECO:0007669"/>
    <property type="project" value="UniProtKB-KW"/>
</dbReference>
<feature type="region of interest" description="Disordered" evidence="4">
    <location>
        <begin position="56"/>
        <end position="86"/>
    </location>
</feature>
<dbReference type="InterPro" id="IPR024079">
    <property type="entry name" value="MetalloPept_cat_dom_sf"/>
</dbReference>
<feature type="signal peptide" evidence="3">
    <location>
        <begin position="1"/>
        <end position="18"/>
    </location>
</feature>
<feature type="active site" evidence="2">
    <location>
        <position position="320"/>
    </location>
</feature>